<feature type="transmembrane region" description="Helical" evidence="14">
    <location>
        <begin position="114"/>
        <end position="137"/>
    </location>
</feature>
<dbReference type="GO" id="GO:0005886">
    <property type="term" value="C:plasma membrane"/>
    <property type="evidence" value="ECO:0007669"/>
    <property type="project" value="UniProtKB-SubCell"/>
</dbReference>
<dbReference type="AlphaFoldDB" id="A0A921MDU3"/>
<feature type="transmembrane region" description="Helical" evidence="14">
    <location>
        <begin position="188"/>
        <end position="212"/>
    </location>
</feature>
<gene>
    <name evidence="15" type="ORF">K8V08_08465</name>
</gene>
<dbReference type="Proteomes" id="UP000784435">
    <property type="component" value="Unassembled WGS sequence"/>
</dbReference>
<dbReference type="GO" id="GO:0006814">
    <property type="term" value="P:sodium ion transport"/>
    <property type="evidence" value="ECO:0007669"/>
    <property type="project" value="UniProtKB-KW"/>
</dbReference>
<dbReference type="InterPro" id="IPR050277">
    <property type="entry name" value="Sodium:Solute_Symporter"/>
</dbReference>
<evidence type="ECO:0000256" key="1">
    <source>
        <dbReference type="ARBA" id="ARBA00004651"/>
    </source>
</evidence>
<feature type="transmembrane region" description="Helical" evidence="14">
    <location>
        <begin position="364"/>
        <end position="384"/>
    </location>
</feature>
<reference evidence="15" key="1">
    <citation type="journal article" date="2021" name="PeerJ">
        <title>Extensive microbial diversity within the chicken gut microbiome revealed by metagenomics and culture.</title>
        <authorList>
            <person name="Gilroy R."/>
            <person name="Ravi A."/>
            <person name="Getino M."/>
            <person name="Pursley I."/>
            <person name="Horton D.L."/>
            <person name="Alikhan N.F."/>
            <person name="Baker D."/>
            <person name="Gharbi K."/>
            <person name="Hall N."/>
            <person name="Watson M."/>
            <person name="Adriaenssens E.M."/>
            <person name="Foster-Nyarko E."/>
            <person name="Jarju S."/>
            <person name="Secka A."/>
            <person name="Antonio M."/>
            <person name="Oren A."/>
            <person name="Chaudhuri R.R."/>
            <person name="La Ragione R."/>
            <person name="Hildebrand F."/>
            <person name="Pallen M.J."/>
        </authorList>
    </citation>
    <scope>NUCLEOTIDE SEQUENCE</scope>
    <source>
        <strain evidence="15">ChiGjej5B5-7349</strain>
    </source>
</reference>
<evidence type="ECO:0000256" key="12">
    <source>
        <dbReference type="ARBA" id="ARBA00033708"/>
    </source>
</evidence>
<feature type="transmembrane region" description="Helical" evidence="14">
    <location>
        <begin position="272"/>
        <end position="295"/>
    </location>
</feature>
<dbReference type="GO" id="GO:0015293">
    <property type="term" value="F:symporter activity"/>
    <property type="evidence" value="ECO:0007669"/>
    <property type="project" value="UniProtKB-KW"/>
</dbReference>
<dbReference type="CDD" id="cd10322">
    <property type="entry name" value="SLC5sbd"/>
    <property type="match status" value="1"/>
</dbReference>
<evidence type="ECO:0000256" key="13">
    <source>
        <dbReference type="RuleBase" id="RU362091"/>
    </source>
</evidence>
<feature type="transmembrane region" description="Helical" evidence="14">
    <location>
        <begin position="315"/>
        <end position="333"/>
    </location>
</feature>
<accession>A0A921MDU3</accession>
<evidence type="ECO:0000256" key="14">
    <source>
        <dbReference type="SAM" id="Phobius"/>
    </source>
</evidence>
<feature type="transmembrane region" description="Helical" evidence="14">
    <location>
        <begin position="157"/>
        <end position="176"/>
    </location>
</feature>
<dbReference type="InterPro" id="IPR038377">
    <property type="entry name" value="Na/Glc_symporter_sf"/>
</dbReference>
<dbReference type="EMBL" id="DYUK01000181">
    <property type="protein sequence ID" value="HJG80430.1"/>
    <property type="molecule type" value="Genomic_DNA"/>
</dbReference>
<reference evidence="15" key="2">
    <citation type="submission" date="2021-09" db="EMBL/GenBank/DDBJ databases">
        <authorList>
            <person name="Gilroy R."/>
        </authorList>
    </citation>
    <scope>NUCLEOTIDE SEQUENCE</scope>
    <source>
        <strain evidence="15">ChiGjej5B5-7349</strain>
    </source>
</reference>
<feature type="transmembrane region" description="Helical" evidence="14">
    <location>
        <begin position="424"/>
        <end position="441"/>
    </location>
</feature>
<comment type="similarity">
    <text evidence="2 13">Belongs to the sodium:solute symporter (SSF) (TC 2.A.21) family.</text>
</comment>
<keyword evidence="11" id="KW-0739">Sodium transport</keyword>
<organism evidence="15 16">
    <name type="scientific">Brevibacterium senegalense</name>
    <dbReference type="NCBI Taxonomy" id="1033736"/>
    <lineage>
        <taxon>Bacteria</taxon>
        <taxon>Bacillati</taxon>
        <taxon>Actinomycetota</taxon>
        <taxon>Actinomycetes</taxon>
        <taxon>Micrococcales</taxon>
        <taxon>Brevibacteriaceae</taxon>
        <taxon>Brevibacterium</taxon>
    </lineage>
</organism>
<feature type="transmembrane region" description="Helical" evidence="14">
    <location>
        <begin position="447"/>
        <end position="469"/>
    </location>
</feature>
<evidence type="ECO:0000256" key="6">
    <source>
        <dbReference type="ARBA" id="ARBA00022847"/>
    </source>
</evidence>
<evidence type="ECO:0000313" key="16">
    <source>
        <dbReference type="Proteomes" id="UP000784435"/>
    </source>
</evidence>
<dbReference type="PANTHER" id="PTHR48086">
    <property type="entry name" value="SODIUM/PROLINE SYMPORTER-RELATED"/>
    <property type="match status" value="1"/>
</dbReference>
<proteinExistence type="inferred from homology"/>
<feature type="transmembrane region" description="Helical" evidence="14">
    <location>
        <begin position="232"/>
        <end position="251"/>
    </location>
</feature>
<evidence type="ECO:0000256" key="3">
    <source>
        <dbReference type="ARBA" id="ARBA00022448"/>
    </source>
</evidence>
<name>A0A921MDU3_9MICO</name>
<dbReference type="Pfam" id="PF00474">
    <property type="entry name" value="SSF"/>
    <property type="match status" value="1"/>
</dbReference>
<dbReference type="PROSITE" id="PS50283">
    <property type="entry name" value="NA_SOLUT_SYMP_3"/>
    <property type="match status" value="1"/>
</dbReference>
<dbReference type="PANTHER" id="PTHR48086:SF3">
    <property type="entry name" value="SODIUM_PROLINE SYMPORTER"/>
    <property type="match status" value="1"/>
</dbReference>
<keyword evidence="6" id="KW-0769">Symport</keyword>
<dbReference type="Gene3D" id="1.20.1730.10">
    <property type="entry name" value="Sodium/glucose cotransporter"/>
    <property type="match status" value="1"/>
</dbReference>
<comment type="catalytic activity">
    <reaction evidence="12">
        <text>L-proline(in) + Na(+)(in) = L-proline(out) + Na(+)(out)</text>
        <dbReference type="Rhea" id="RHEA:28967"/>
        <dbReference type="ChEBI" id="CHEBI:29101"/>
        <dbReference type="ChEBI" id="CHEBI:60039"/>
    </reaction>
</comment>
<feature type="transmembrane region" description="Helical" evidence="14">
    <location>
        <begin position="390"/>
        <end position="412"/>
    </location>
</feature>
<evidence type="ECO:0000256" key="8">
    <source>
        <dbReference type="ARBA" id="ARBA00023053"/>
    </source>
</evidence>
<keyword evidence="5 14" id="KW-0812">Transmembrane</keyword>
<evidence type="ECO:0000256" key="11">
    <source>
        <dbReference type="ARBA" id="ARBA00023201"/>
    </source>
</evidence>
<evidence type="ECO:0000313" key="15">
    <source>
        <dbReference type="EMBL" id="HJG80430.1"/>
    </source>
</evidence>
<evidence type="ECO:0000256" key="10">
    <source>
        <dbReference type="ARBA" id="ARBA00023136"/>
    </source>
</evidence>
<keyword evidence="7 14" id="KW-1133">Transmembrane helix</keyword>
<evidence type="ECO:0000256" key="9">
    <source>
        <dbReference type="ARBA" id="ARBA00023065"/>
    </source>
</evidence>
<evidence type="ECO:0000256" key="5">
    <source>
        <dbReference type="ARBA" id="ARBA00022692"/>
    </source>
</evidence>
<keyword evidence="4" id="KW-1003">Cell membrane</keyword>
<evidence type="ECO:0000256" key="7">
    <source>
        <dbReference type="ARBA" id="ARBA00022989"/>
    </source>
</evidence>
<keyword evidence="10 14" id="KW-0472">Membrane</keyword>
<feature type="transmembrane region" description="Helical" evidence="14">
    <location>
        <begin position="47"/>
        <end position="64"/>
    </location>
</feature>
<evidence type="ECO:0000256" key="2">
    <source>
        <dbReference type="ARBA" id="ARBA00006434"/>
    </source>
</evidence>
<feature type="transmembrane region" description="Helical" evidence="14">
    <location>
        <begin position="6"/>
        <end position="26"/>
    </location>
</feature>
<evidence type="ECO:0000256" key="4">
    <source>
        <dbReference type="ARBA" id="ARBA00022475"/>
    </source>
</evidence>
<keyword evidence="3" id="KW-0813">Transport</keyword>
<sequence>MSTTQIIGIGVVGFFLIVPLIIGGVASRFAKSTTDDYFVQGRAMGSIAVFFTVTATWWSAFAFLGSNASFYLDGPLFWTALVWNVFFGVMYYWIGKRVWFHGKRGDYITARDFFADLFGSPKLATFIAIVILVFTLPHLQIQLTGGAYLLEVASGDLIPFWLGGLLFYLVIIIYVWAGGVRAVAWTDIFYGVTIFLGLIAAGVVVVGHVGGMGTMFDEIQQVQPDNLILGEGVWMTWITMFLITPLGALMGPQMWTRMYATKSPRLFDLMPFLVGLMAIAYMGSMLVGNAGTILMPDIENADQVLPLVLLEYTPVLLALVVIAAGAGAAMSTANSQVHAMSASYTMDFHNRYFQKNLPERKKVWVGRWAILVFSAIAYVMTLYIPGLLVTIGLVAFGGLAQVIVPTVGALFWRRASVAGSTAGLIAGLAVLVVFTAFPQWAPGPFAVGGVELLALLVNIVVFVVVSPFTKPRDSRLLLKIRRRHHDFARERWDEPDPHAG</sequence>
<dbReference type="InterPro" id="IPR001734">
    <property type="entry name" value="Na/solute_symporter"/>
</dbReference>
<feature type="transmembrane region" description="Helical" evidence="14">
    <location>
        <begin position="76"/>
        <end position="94"/>
    </location>
</feature>
<protein>
    <submittedName>
        <fullName evidence="15">Sodium:solute symporter family protein</fullName>
    </submittedName>
</protein>
<comment type="caution">
    <text evidence="15">The sequence shown here is derived from an EMBL/GenBank/DDBJ whole genome shotgun (WGS) entry which is preliminary data.</text>
</comment>
<keyword evidence="8" id="KW-0915">Sodium</keyword>
<comment type="subcellular location">
    <subcellularLocation>
        <location evidence="1">Cell membrane</location>
        <topology evidence="1">Multi-pass membrane protein</topology>
    </subcellularLocation>
</comment>
<keyword evidence="9" id="KW-0406">Ion transport</keyword>